<sequence length="123" mass="14030">MPSIEVIDSKEFVADVTEEVKPTPSPDIKEVESPKERAIELKNKGNTLFKDGKYEEAITFFTQAIELNQTDAAFFHNRSFCYFKLGKFAETVDDATHAIDLKKTYVKAYFRRALGRAELDNLS</sequence>
<dbReference type="InterPro" id="IPR051966">
    <property type="entry name" value="RPAP3"/>
</dbReference>
<organism evidence="3 4">
    <name type="scientific">Aduncisulcus paluster</name>
    <dbReference type="NCBI Taxonomy" id="2918883"/>
    <lineage>
        <taxon>Eukaryota</taxon>
        <taxon>Metamonada</taxon>
        <taxon>Carpediemonas-like organisms</taxon>
        <taxon>Aduncisulcus</taxon>
    </lineage>
</organism>
<dbReference type="Pfam" id="PF00515">
    <property type="entry name" value="TPR_1"/>
    <property type="match status" value="1"/>
</dbReference>
<evidence type="ECO:0000256" key="2">
    <source>
        <dbReference type="PROSITE-ProRule" id="PRU00339"/>
    </source>
</evidence>
<evidence type="ECO:0000256" key="1">
    <source>
        <dbReference type="ARBA" id="ARBA00022803"/>
    </source>
</evidence>
<protein>
    <submittedName>
        <fullName evidence="3">Serine/threonine-protein phosphatase 5</fullName>
    </submittedName>
</protein>
<evidence type="ECO:0000313" key="4">
    <source>
        <dbReference type="Proteomes" id="UP001057375"/>
    </source>
</evidence>
<dbReference type="Proteomes" id="UP001057375">
    <property type="component" value="Unassembled WGS sequence"/>
</dbReference>
<dbReference type="InterPro" id="IPR019734">
    <property type="entry name" value="TPR_rpt"/>
</dbReference>
<dbReference type="PANTHER" id="PTHR46423">
    <property type="entry name" value="RNA POLYMERASE II-ASSOCIATED PROTEIN 3"/>
    <property type="match status" value="1"/>
</dbReference>
<evidence type="ECO:0000313" key="3">
    <source>
        <dbReference type="EMBL" id="GKT36671.1"/>
    </source>
</evidence>
<dbReference type="PANTHER" id="PTHR46423:SF1">
    <property type="entry name" value="RNA POLYMERASE II-ASSOCIATED PROTEIN 3"/>
    <property type="match status" value="1"/>
</dbReference>
<keyword evidence="4" id="KW-1185">Reference proteome</keyword>
<feature type="non-terminal residue" evidence="3">
    <location>
        <position position="123"/>
    </location>
</feature>
<dbReference type="Gene3D" id="1.25.40.10">
    <property type="entry name" value="Tetratricopeptide repeat domain"/>
    <property type="match status" value="1"/>
</dbReference>
<dbReference type="EMBL" id="BQXS01011278">
    <property type="protein sequence ID" value="GKT36671.1"/>
    <property type="molecule type" value="Genomic_DNA"/>
</dbReference>
<reference evidence="3" key="1">
    <citation type="submission" date="2022-03" db="EMBL/GenBank/DDBJ databases">
        <title>Draft genome sequence of Aduncisulcus paluster, a free-living microaerophilic Fornicata.</title>
        <authorList>
            <person name="Yuyama I."/>
            <person name="Kume K."/>
            <person name="Tamura T."/>
            <person name="Inagaki Y."/>
            <person name="Hashimoto T."/>
        </authorList>
    </citation>
    <scope>NUCLEOTIDE SEQUENCE</scope>
    <source>
        <strain evidence="3">NY0171</strain>
    </source>
</reference>
<gene>
    <name evidence="3" type="ORF">ADUPG1_009589</name>
</gene>
<dbReference type="PROSITE" id="PS50005">
    <property type="entry name" value="TPR"/>
    <property type="match status" value="1"/>
</dbReference>
<dbReference type="InterPro" id="IPR011990">
    <property type="entry name" value="TPR-like_helical_dom_sf"/>
</dbReference>
<proteinExistence type="predicted"/>
<accession>A0ABQ5KW55</accession>
<dbReference type="SMART" id="SM00028">
    <property type="entry name" value="TPR"/>
    <property type="match status" value="2"/>
</dbReference>
<feature type="repeat" description="TPR" evidence="2">
    <location>
        <begin position="38"/>
        <end position="71"/>
    </location>
</feature>
<name>A0ABQ5KW55_9EUKA</name>
<comment type="caution">
    <text evidence="3">The sequence shown here is derived from an EMBL/GenBank/DDBJ whole genome shotgun (WGS) entry which is preliminary data.</text>
</comment>
<keyword evidence="1 2" id="KW-0802">TPR repeat</keyword>
<dbReference type="SUPFAM" id="SSF48452">
    <property type="entry name" value="TPR-like"/>
    <property type="match status" value="1"/>
</dbReference>